<dbReference type="Proteomes" id="UP000430564">
    <property type="component" value="Unassembled WGS sequence"/>
</dbReference>
<dbReference type="AlphaFoldDB" id="A0A6I1ELX4"/>
<dbReference type="Pfam" id="PF02567">
    <property type="entry name" value="PhzC-PhzF"/>
    <property type="match status" value="1"/>
</dbReference>
<dbReference type="PANTHER" id="PTHR13774">
    <property type="entry name" value="PHENAZINE BIOSYNTHESIS PROTEIN"/>
    <property type="match status" value="1"/>
</dbReference>
<comment type="caution">
    <text evidence="3">The sequence shown here is derived from an EMBL/GenBank/DDBJ whole genome shotgun (WGS) entry which is preliminary data.</text>
</comment>
<proteinExistence type="inferred from homology"/>
<dbReference type="GO" id="GO:0016853">
    <property type="term" value="F:isomerase activity"/>
    <property type="evidence" value="ECO:0007669"/>
    <property type="project" value="UniProtKB-KW"/>
</dbReference>
<protein>
    <submittedName>
        <fullName evidence="3">PhzF family phenazine biosynthesis protein</fullName>
    </submittedName>
</protein>
<evidence type="ECO:0000313" key="3">
    <source>
        <dbReference type="EMBL" id="KAB7661825.1"/>
    </source>
</evidence>
<dbReference type="InterPro" id="IPR003719">
    <property type="entry name" value="Phenazine_PhzF-like"/>
</dbReference>
<dbReference type="GO" id="GO:0005737">
    <property type="term" value="C:cytoplasm"/>
    <property type="evidence" value="ECO:0007669"/>
    <property type="project" value="TreeGrafter"/>
</dbReference>
<dbReference type="SUPFAM" id="SSF54506">
    <property type="entry name" value="Diaminopimelate epimerase-like"/>
    <property type="match status" value="1"/>
</dbReference>
<dbReference type="Gene3D" id="3.10.310.10">
    <property type="entry name" value="Diaminopimelate Epimerase, Chain A, domain 1"/>
    <property type="match status" value="1"/>
</dbReference>
<organism evidence="3 4">
    <name type="scientific">Sutterella seckii</name>
    <dbReference type="NCBI Taxonomy" id="1944635"/>
    <lineage>
        <taxon>Bacteria</taxon>
        <taxon>Pseudomonadati</taxon>
        <taxon>Pseudomonadota</taxon>
        <taxon>Betaproteobacteria</taxon>
        <taxon>Burkholderiales</taxon>
        <taxon>Sutterellaceae</taxon>
        <taxon>Sutterella</taxon>
    </lineage>
</organism>
<evidence type="ECO:0000256" key="1">
    <source>
        <dbReference type="ARBA" id="ARBA00008270"/>
    </source>
</evidence>
<keyword evidence="2" id="KW-0413">Isomerase</keyword>
<dbReference type="OrthoDB" id="9788221at2"/>
<sequence length="166" mass="17779">MTPGWGVIPQPSRDFPYDLKPVPVTKEMVEAIGAAPRAACMGRDLLCVFDDPSVVEQLAPDLERLKALDGLLLHATAPGRDSQIDCVSRSFAPKLGIPEDPVCGSGHCHIIPYWAKELGKNALTAYQASPRGGTLYCRMEGKRVLLAGKAALYSCGEIFVDAPSIA</sequence>
<dbReference type="PANTHER" id="PTHR13774:SF17">
    <property type="entry name" value="PHENAZINE BIOSYNTHESIS-LIKE DOMAIN-CONTAINING PROTEIN"/>
    <property type="match status" value="1"/>
</dbReference>
<dbReference type="EMBL" id="WEHX01000014">
    <property type="protein sequence ID" value="KAB7661825.1"/>
    <property type="molecule type" value="Genomic_DNA"/>
</dbReference>
<evidence type="ECO:0000256" key="2">
    <source>
        <dbReference type="ARBA" id="ARBA00023235"/>
    </source>
</evidence>
<name>A0A6I1ELX4_9BURK</name>
<comment type="similarity">
    <text evidence="1">Belongs to the PhzF family.</text>
</comment>
<gene>
    <name evidence="3" type="ORF">GBM95_03860</name>
</gene>
<reference evidence="3 4" key="1">
    <citation type="submission" date="2019-10" db="EMBL/GenBank/DDBJ databases">
        <title>Genome diversity of Sutterella seckii.</title>
        <authorList>
            <person name="Chaplin A.V."/>
            <person name="Sokolova S.R."/>
            <person name="Mosin K.A."/>
            <person name="Ivanova E.L."/>
            <person name="Kochetkova T.O."/>
            <person name="Goltsov A.Y."/>
            <person name="Trofimov D.Y."/>
            <person name="Efimov B.A."/>
        </authorList>
    </citation>
    <scope>NUCLEOTIDE SEQUENCE [LARGE SCALE GENOMIC DNA]</scope>
    <source>
        <strain evidence="3 4">ASD393</strain>
    </source>
</reference>
<accession>A0A6I1ELX4</accession>
<evidence type="ECO:0000313" key="4">
    <source>
        <dbReference type="Proteomes" id="UP000430564"/>
    </source>
</evidence>